<evidence type="ECO:0000256" key="2">
    <source>
        <dbReference type="SAM" id="SignalP"/>
    </source>
</evidence>
<dbReference type="EMBL" id="NRRY01000072">
    <property type="protein sequence ID" value="MBK1621401.1"/>
    <property type="molecule type" value="Genomic_DNA"/>
</dbReference>
<feature type="compositionally biased region" description="Low complexity" evidence="1">
    <location>
        <begin position="132"/>
        <end position="143"/>
    </location>
</feature>
<feature type="region of interest" description="Disordered" evidence="1">
    <location>
        <begin position="131"/>
        <end position="154"/>
    </location>
</feature>
<dbReference type="SUPFAM" id="SSF50156">
    <property type="entry name" value="PDZ domain-like"/>
    <property type="match status" value="1"/>
</dbReference>
<dbReference type="InterPro" id="IPR001478">
    <property type="entry name" value="PDZ"/>
</dbReference>
<feature type="signal peptide" evidence="2">
    <location>
        <begin position="1"/>
        <end position="24"/>
    </location>
</feature>
<accession>A0A9X0WDH2</accession>
<keyword evidence="5" id="KW-1185">Reference proteome</keyword>
<reference evidence="4 5" key="1">
    <citation type="journal article" date="2020" name="Microorganisms">
        <title>Osmotic Adaptation and Compatible Solute Biosynthesis of Phototrophic Bacteria as Revealed from Genome Analyses.</title>
        <authorList>
            <person name="Imhoff J.F."/>
            <person name="Rahn T."/>
            <person name="Kunzel S."/>
            <person name="Keller A."/>
            <person name="Neulinger S.C."/>
        </authorList>
    </citation>
    <scope>NUCLEOTIDE SEQUENCE [LARGE SCALE GENOMIC DNA]</scope>
    <source>
        <strain evidence="4 5">DSM 25653</strain>
    </source>
</reference>
<name>A0A9X0WDH2_9GAMM</name>
<sequence length="318" mass="34613">MIKRHLLRATIAPTLTFSIGLATGAWVFSGELADQETENEPAGAEITTPVADPDPSDAVGSALALSSDKVAVAADEEAQVAEQEPVQEQAQVEEQRILLARLEELSQGWGRMQAELVALQQRVVSLERRPVPAADDGATGGRADAARPRTPQEQRDALVRAGVAAGAADEILWRRSQAELDRLELRDQALREGWLGTDRYREEIRALNAERVSLRDELDVEAYDRYLYETGETNRVSVDSVIAGSAGDQSGLMPGDVIERYGDELVLDFNDLRSATSAGARGELVPVQVRRDGQVVEVWMPRGPIGIRLDAARVDPNS</sequence>
<feature type="compositionally biased region" description="Basic and acidic residues" evidence="1">
    <location>
        <begin position="144"/>
        <end position="154"/>
    </location>
</feature>
<evidence type="ECO:0000259" key="3">
    <source>
        <dbReference type="Pfam" id="PF13180"/>
    </source>
</evidence>
<evidence type="ECO:0000313" key="5">
    <source>
        <dbReference type="Proteomes" id="UP001138768"/>
    </source>
</evidence>
<dbReference type="Proteomes" id="UP001138768">
    <property type="component" value="Unassembled WGS sequence"/>
</dbReference>
<dbReference type="Gene3D" id="2.30.42.10">
    <property type="match status" value="1"/>
</dbReference>
<gene>
    <name evidence="4" type="ORF">CKO42_23905</name>
</gene>
<dbReference type="RefSeq" id="WP_200250431.1">
    <property type="nucleotide sequence ID" value="NZ_NRRY01000072.1"/>
</dbReference>
<dbReference type="InterPro" id="IPR036034">
    <property type="entry name" value="PDZ_sf"/>
</dbReference>
<comment type="caution">
    <text evidence="4">The sequence shown here is derived from an EMBL/GenBank/DDBJ whole genome shotgun (WGS) entry which is preliminary data.</text>
</comment>
<protein>
    <recommendedName>
        <fullName evidence="3">PDZ domain-containing protein</fullName>
    </recommendedName>
</protein>
<feature type="region of interest" description="Disordered" evidence="1">
    <location>
        <begin position="33"/>
        <end position="57"/>
    </location>
</feature>
<evidence type="ECO:0000313" key="4">
    <source>
        <dbReference type="EMBL" id="MBK1621401.1"/>
    </source>
</evidence>
<keyword evidence="2" id="KW-0732">Signal</keyword>
<dbReference type="Pfam" id="PF13180">
    <property type="entry name" value="PDZ_2"/>
    <property type="match status" value="1"/>
</dbReference>
<evidence type="ECO:0000256" key="1">
    <source>
        <dbReference type="SAM" id="MobiDB-lite"/>
    </source>
</evidence>
<dbReference type="AlphaFoldDB" id="A0A9X0WDH2"/>
<proteinExistence type="predicted"/>
<feature type="chain" id="PRO_5040776016" description="PDZ domain-containing protein" evidence="2">
    <location>
        <begin position="25"/>
        <end position="318"/>
    </location>
</feature>
<organism evidence="4 5">
    <name type="scientific">Lamprobacter modestohalophilus</name>
    <dbReference type="NCBI Taxonomy" id="1064514"/>
    <lineage>
        <taxon>Bacteria</taxon>
        <taxon>Pseudomonadati</taxon>
        <taxon>Pseudomonadota</taxon>
        <taxon>Gammaproteobacteria</taxon>
        <taxon>Chromatiales</taxon>
        <taxon>Chromatiaceae</taxon>
        <taxon>Lamprobacter</taxon>
    </lineage>
</organism>
<feature type="domain" description="PDZ" evidence="3">
    <location>
        <begin position="232"/>
        <end position="298"/>
    </location>
</feature>